<comment type="caution">
    <text evidence="1">The sequence shown here is derived from an EMBL/GenBank/DDBJ whole genome shotgun (WGS) entry which is preliminary data.</text>
</comment>
<accession>A0A162R6M7</accession>
<dbReference type="Proteomes" id="UP000076858">
    <property type="component" value="Unassembled WGS sequence"/>
</dbReference>
<protein>
    <submittedName>
        <fullName evidence="1">Uncharacterized protein</fullName>
    </submittedName>
</protein>
<evidence type="ECO:0000313" key="2">
    <source>
        <dbReference type="Proteomes" id="UP000076858"/>
    </source>
</evidence>
<organism evidence="1 2">
    <name type="scientific">Daphnia magna</name>
    <dbReference type="NCBI Taxonomy" id="35525"/>
    <lineage>
        <taxon>Eukaryota</taxon>
        <taxon>Metazoa</taxon>
        <taxon>Ecdysozoa</taxon>
        <taxon>Arthropoda</taxon>
        <taxon>Crustacea</taxon>
        <taxon>Branchiopoda</taxon>
        <taxon>Diplostraca</taxon>
        <taxon>Cladocera</taxon>
        <taxon>Anomopoda</taxon>
        <taxon>Daphniidae</taxon>
        <taxon>Daphnia</taxon>
    </lineage>
</organism>
<sequence length="127" mass="15004">MRQIASLTSEKSELPSEFYAANINTLKSKEFLRFASLGFYYTIAKVESILQKHLKSEETYIRNSFELVIRKIVRDGLSLLSICCEEHRAKVVSFLIYEYVAFRYQIESKRFKNMAQQKLKEKQPKHL</sequence>
<evidence type="ECO:0000313" key="1">
    <source>
        <dbReference type="EMBL" id="KZS20276.1"/>
    </source>
</evidence>
<dbReference type="OrthoDB" id="6371942at2759"/>
<keyword evidence="2" id="KW-1185">Reference proteome</keyword>
<reference evidence="1 2" key="1">
    <citation type="submission" date="2016-03" db="EMBL/GenBank/DDBJ databases">
        <title>EvidentialGene: Evidence-directed Construction of Genes on Genomes.</title>
        <authorList>
            <person name="Gilbert D.G."/>
            <person name="Choi J.-H."/>
            <person name="Mockaitis K."/>
            <person name="Colbourne J."/>
            <person name="Pfrender M."/>
        </authorList>
    </citation>
    <scope>NUCLEOTIDE SEQUENCE [LARGE SCALE GENOMIC DNA]</scope>
    <source>
        <strain evidence="1 2">Xinb3</strain>
        <tissue evidence="1">Complete organism</tissue>
    </source>
</reference>
<name>A0A162R6M7_9CRUS</name>
<dbReference type="AlphaFoldDB" id="A0A162R6M7"/>
<dbReference type="EMBL" id="LRGB01000233">
    <property type="protein sequence ID" value="KZS20276.1"/>
    <property type="molecule type" value="Genomic_DNA"/>
</dbReference>
<proteinExistence type="predicted"/>
<gene>
    <name evidence="1" type="ORF">APZ42_013074</name>
</gene>